<name>A0A0G1GJG5_9BACT</name>
<evidence type="ECO:0000313" key="2">
    <source>
        <dbReference type="EMBL" id="KKT34690.1"/>
    </source>
</evidence>
<keyword evidence="1" id="KW-0472">Membrane</keyword>
<keyword evidence="1" id="KW-0812">Transmembrane</keyword>
<proteinExistence type="predicted"/>
<keyword evidence="1" id="KW-1133">Transmembrane helix</keyword>
<gene>
    <name evidence="2" type="ORF">UW23_C0031G0014</name>
</gene>
<sequence length="208" mass="23136">MKRIIFVLVFLFLFPTLALAKIGVGVGTGKIVVEDKLVPGMIYKLPSLTVMNTGDEPSDYEVGISYLETQKELRPSREWFSYNPQKFYLEPGQAKSVEVTLSLPLKTEPGPYFAFLEGFPSKKADSGGGASIGVAAAAKLSFTVVPANIITAIFYKITSFFKVYSPWPQRVIIVIVALIVLNFLRKNFNIEINKKTSKSKEDKENNNE</sequence>
<evidence type="ECO:0000256" key="1">
    <source>
        <dbReference type="SAM" id="Phobius"/>
    </source>
</evidence>
<reference evidence="2 3" key="1">
    <citation type="journal article" date="2015" name="Nature">
        <title>rRNA introns, odd ribosomes, and small enigmatic genomes across a large radiation of phyla.</title>
        <authorList>
            <person name="Brown C.T."/>
            <person name="Hug L.A."/>
            <person name="Thomas B.C."/>
            <person name="Sharon I."/>
            <person name="Castelle C.J."/>
            <person name="Singh A."/>
            <person name="Wilkins M.J."/>
            <person name="Williams K.H."/>
            <person name="Banfield J.F."/>
        </authorList>
    </citation>
    <scope>NUCLEOTIDE SEQUENCE [LARGE SCALE GENOMIC DNA]</scope>
</reference>
<evidence type="ECO:0000313" key="3">
    <source>
        <dbReference type="Proteomes" id="UP000034069"/>
    </source>
</evidence>
<organism evidence="2 3">
    <name type="scientific">Candidatus Collierbacteria bacterium GW2011_GWA1_44_12</name>
    <dbReference type="NCBI Taxonomy" id="1618376"/>
    <lineage>
        <taxon>Bacteria</taxon>
        <taxon>Candidatus Collieribacteriota</taxon>
    </lineage>
</organism>
<feature type="transmembrane region" description="Helical" evidence="1">
    <location>
        <begin position="167"/>
        <end position="184"/>
    </location>
</feature>
<dbReference type="AlphaFoldDB" id="A0A0G1GJG5"/>
<dbReference type="EMBL" id="LCHN01000031">
    <property type="protein sequence ID" value="KKT34690.1"/>
    <property type="molecule type" value="Genomic_DNA"/>
</dbReference>
<dbReference type="Proteomes" id="UP000034069">
    <property type="component" value="Unassembled WGS sequence"/>
</dbReference>
<comment type="caution">
    <text evidence="2">The sequence shown here is derived from an EMBL/GenBank/DDBJ whole genome shotgun (WGS) entry which is preliminary data.</text>
</comment>
<protein>
    <submittedName>
        <fullName evidence="2">Uncharacterized protein</fullName>
    </submittedName>
</protein>
<accession>A0A0G1GJG5</accession>